<keyword evidence="2" id="KW-0812">Transmembrane</keyword>
<reference evidence="3 4" key="1">
    <citation type="submission" date="2019-04" db="EMBL/GenBank/DDBJ databases">
        <title>Natronomonas sp. F20-122 a newhaloarchaeon isolated from a saline saltern of Isla Bacuta, Huelva, Spain.</title>
        <authorList>
            <person name="Duran-Viseras A."/>
            <person name="Sanchez-Porro C."/>
            <person name="Ventosa A."/>
        </authorList>
    </citation>
    <scope>NUCLEOTIDE SEQUENCE [LARGE SCALE GENOMIC DNA]</scope>
    <source>
        <strain evidence="3 4">F20-122</strain>
    </source>
</reference>
<feature type="transmembrane region" description="Helical" evidence="2">
    <location>
        <begin position="63"/>
        <end position="85"/>
    </location>
</feature>
<feature type="transmembrane region" description="Helical" evidence="2">
    <location>
        <begin position="35"/>
        <end position="57"/>
    </location>
</feature>
<dbReference type="Proteomes" id="UP000308037">
    <property type="component" value="Unassembled WGS sequence"/>
</dbReference>
<name>A0A4V6XUM9_9EURY</name>
<organism evidence="3 4">
    <name type="scientific">Natronomonas salsuginis</name>
    <dbReference type="NCBI Taxonomy" id="2217661"/>
    <lineage>
        <taxon>Archaea</taxon>
        <taxon>Methanobacteriati</taxon>
        <taxon>Methanobacteriota</taxon>
        <taxon>Stenosarchaea group</taxon>
        <taxon>Halobacteria</taxon>
        <taxon>Halobacteriales</taxon>
        <taxon>Natronomonadaceae</taxon>
        <taxon>Natronomonas</taxon>
    </lineage>
</organism>
<dbReference type="RefSeq" id="WP_137275765.1">
    <property type="nucleotide sequence ID" value="NZ_QKNX01000002.1"/>
</dbReference>
<evidence type="ECO:0000256" key="1">
    <source>
        <dbReference type="SAM" id="MobiDB-lite"/>
    </source>
</evidence>
<evidence type="ECO:0000313" key="4">
    <source>
        <dbReference type="Proteomes" id="UP000308037"/>
    </source>
</evidence>
<feature type="region of interest" description="Disordered" evidence="1">
    <location>
        <begin position="1"/>
        <end position="25"/>
    </location>
</feature>
<evidence type="ECO:0000256" key="2">
    <source>
        <dbReference type="SAM" id="Phobius"/>
    </source>
</evidence>
<sequence>MDERDSASANRSDARIDAAASDDPRPGLISVRSGLIGLGLIWLTAVSAIAAVGAAAYGVTTSAVYLLVAVVAAAVAVAAGAASLAQFGYR</sequence>
<feature type="compositionally biased region" description="Basic and acidic residues" evidence="1">
    <location>
        <begin position="1"/>
        <end position="16"/>
    </location>
</feature>
<protein>
    <submittedName>
        <fullName evidence="3">Uncharacterized protein</fullName>
    </submittedName>
</protein>
<dbReference type="AlphaFoldDB" id="A0A4V6XUM9"/>
<keyword evidence="2" id="KW-1133">Transmembrane helix</keyword>
<accession>A0A4V6XUM9</accession>
<comment type="caution">
    <text evidence="3">The sequence shown here is derived from an EMBL/GenBank/DDBJ whole genome shotgun (WGS) entry which is preliminary data.</text>
</comment>
<keyword evidence="2" id="KW-0472">Membrane</keyword>
<gene>
    <name evidence="3" type="ORF">DM868_05025</name>
</gene>
<dbReference type="EMBL" id="QKNX01000002">
    <property type="protein sequence ID" value="TKR25863.1"/>
    <property type="molecule type" value="Genomic_DNA"/>
</dbReference>
<proteinExistence type="predicted"/>
<keyword evidence="4" id="KW-1185">Reference proteome</keyword>
<evidence type="ECO:0000313" key="3">
    <source>
        <dbReference type="EMBL" id="TKR25863.1"/>
    </source>
</evidence>